<sequence length="121" mass="12565">MAILGRSSLQISLITIITALVSAATLAECDPASVTAAPSHDTSLNPTANEHLGLAKRFNQCGDSTFENCGSNGSSWILNVRECATISPAWVHGRIAASSCIGLLLAMEVGKIPLLLAMEGE</sequence>
<gene>
    <name evidence="2" type="ORF">QBC36DRAFT_380624</name>
</gene>
<evidence type="ECO:0000256" key="1">
    <source>
        <dbReference type="SAM" id="SignalP"/>
    </source>
</evidence>
<evidence type="ECO:0000313" key="2">
    <source>
        <dbReference type="EMBL" id="KAK4173919.1"/>
    </source>
</evidence>
<comment type="caution">
    <text evidence="2">The sequence shown here is derived from an EMBL/GenBank/DDBJ whole genome shotgun (WGS) entry which is preliminary data.</text>
</comment>
<dbReference type="Proteomes" id="UP001302321">
    <property type="component" value="Unassembled WGS sequence"/>
</dbReference>
<organism evidence="2 3">
    <name type="scientific">Triangularia setosa</name>
    <dbReference type="NCBI Taxonomy" id="2587417"/>
    <lineage>
        <taxon>Eukaryota</taxon>
        <taxon>Fungi</taxon>
        <taxon>Dikarya</taxon>
        <taxon>Ascomycota</taxon>
        <taxon>Pezizomycotina</taxon>
        <taxon>Sordariomycetes</taxon>
        <taxon>Sordariomycetidae</taxon>
        <taxon>Sordariales</taxon>
        <taxon>Podosporaceae</taxon>
        <taxon>Triangularia</taxon>
    </lineage>
</organism>
<feature type="chain" id="PRO_5043034781" evidence="1">
    <location>
        <begin position="24"/>
        <end position="121"/>
    </location>
</feature>
<reference evidence="2" key="2">
    <citation type="submission" date="2023-05" db="EMBL/GenBank/DDBJ databases">
        <authorList>
            <consortium name="Lawrence Berkeley National Laboratory"/>
            <person name="Steindorff A."/>
            <person name="Hensen N."/>
            <person name="Bonometti L."/>
            <person name="Westerberg I."/>
            <person name="Brannstrom I.O."/>
            <person name="Guillou S."/>
            <person name="Cros-Aarteil S."/>
            <person name="Calhoun S."/>
            <person name="Haridas S."/>
            <person name="Kuo A."/>
            <person name="Mondo S."/>
            <person name="Pangilinan J."/>
            <person name="Riley R."/>
            <person name="Labutti K."/>
            <person name="Andreopoulos B."/>
            <person name="Lipzen A."/>
            <person name="Chen C."/>
            <person name="Yanf M."/>
            <person name="Daum C."/>
            <person name="Ng V."/>
            <person name="Clum A."/>
            <person name="Ohm R."/>
            <person name="Martin F."/>
            <person name="Silar P."/>
            <person name="Natvig D."/>
            <person name="Lalanne C."/>
            <person name="Gautier V."/>
            <person name="Ament-Velasquez S.L."/>
            <person name="Kruys A."/>
            <person name="Hutchinson M.I."/>
            <person name="Powell A.J."/>
            <person name="Barry K."/>
            <person name="Miller A.N."/>
            <person name="Grigoriev I.V."/>
            <person name="Debuchy R."/>
            <person name="Gladieux P."/>
            <person name="Thoren M.H."/>
            <person name="Johannesson H."/>
        </authorList>
    </citation>
    <scope>NUCLEOTIDE SEQUENCE</scope>
    <source>
        <strain evidence="2">CBS 892.96</strain>
    </source>
</reference>
<dbReference type="EMBL" id="MU866312">
    <property type="protein sequence ID" value="KAK4173919.1"/>
    <property type="molecule type" value="Genomic_DNA"/>
</dbReference>
<proteinExistence type="predicted"/>
<feature type="signal peptide" evidence="1">
    <location>
        <begin position="1"/>
        <end position="23"/>
    </location>
</feature>
<evidence type="ECO:0000313" key="3">
    <source>
        <dbReference type="Proteomes" id="UP001302321"/>
    </source>
</evidence>
<dbReference type="AlphaFoldDB" id="A0AAN7A5F3"/>
<protein>
    <submittedName>
        <fullName evidence="2">Uncharacterized protein</fullName>
    </submittedName>
</protein>
<keyword evidence="1" id="KW-0732">Signal</keyword>
<keyword evidence="3" id="KW-1185">Reference proteome</keyword>
<name>A0AAN7A5F3_9PEZI</name>
<reference evidence="2" key="1">
    <citation type="journal article" date="2023" name="Mol. Phylogenet. Evol.">
        <title>Genome-scale phylogeny and comparative genomics of the fungal order Sordariales.</title>
        <authorList>
            <person name="Hensen N."/>
            <person name="Bonometti L."/>
            <person name="Westerberg I."/>
            <person name="Brannstrom I.O."/>
            <person name="Guillou S."/>
            <person name="Cros-Aarteil S."/>
            <person name="Calhoun S."/>
            <person name="Haridas S."/>
            <person name="Kuo A."/>
            <person name="Mondo S."/>
            <person name="Pangilinan J."/>
            <person name="Riley R."/>
            <person name="LaButti K."/>
            <person name="Andreopoulos B."/>
            <person name="Lipzen A."/>
            <person name="Chen C."/>
            <person name="Yan M."/>
            <person name="Daum C."/>
            <person name="Ng V."/>
            <person name="Clum A."/>
            <person name="Steindorff A."/>
            <person name="Ohm R.A."/>
            <person name="Martin F."/>
            <person name="Silar P."/>
            <person name="Natvig D.O."/>
            <person name="Lalanne C."/>
            <person name="Gautier V."/>
            <person name="Ament-Velasquez S.L."/>
            <person name="Kruys A."/>
            <person name="Hutchinson M.I."/>
            <person name="Powell A.J."/>
            <person name="Barry K."/>
            <person name="Miller A.N."/>
            <person name="Grigoriev I.V."/>
            <person name="Debuchy R."/>
            <person name="Gladieux P."/>
            <person name="Hiltunen Thoren M."/>
            <person name="Johannesson H."/>
        </authorList>
    </citation>
    <scope>NUCLEOTIDE SEQUENCE</scope>
    <source>
        <strain evidence="2">CBS 892.96</strain>
    </source>
</reference>
<accession>A0AAN7A5F3</accession>